<protein>
    <recommendedName>
        <fullName evidence="3">NACHT domain-containing protein</fullName>
    </recommendedName>
</protein>
<evidence type="ECO:0000313" key="2">
    <source>
        <dbReference type="Proteomes" id="UP000054270"/>
    </source>
</evidence>
<reference evidence="2" key="1">
    <citation type="submission" date="2014-04" db="EMBL/GenBank/DDBJ databases">
        <title>Evolutionary Origins and Diversification of the Mycorrhizal Mutualists.</title>
        <authorList>
            <consortium name="DOE Joint Genome Institute"/>
            <consortium name="Mycorrhizal Genomics Consortium"/>
            <person name="Kohler A."/>
            <person name="Kuo A."/>
            <person name="Nagy L.G."/>
            <person name="Floudas D."/>
            <person name="Copeland A."/>
            <person name="Barry K.W."/>
            <person name="Cichocki N."/>
            <person name="Veneault-Fourrey C."/>
            <person name="LaButti K."/>
            <person name="Lindquist E.A."/>
            <person name="Lipzen A."/>
            <person name="Lundell T."/>
            <person name="Morin E."/>
            <person name="Murat C."/>
            <person name="Riley R."/>
            <person name="Ohm R."/>
            <person name="Sun H."/>
            <person name="Tunlid A."/>
            <person name="Henrissat B."/>
            <person name="Grigoriev I.V."/>
            <person name="Hibbett D.S."/>
            <person name="Martin F."/>
        </authorList>
    </citation>
    <scope>NUCLEOTIDE SEQUENCE [LARGE SCALE GENOMIC DNA]</scope>
    <source>
        <strain evidence="2">FD-334 SS-4</strain>
    </source>
</reference>
<dbReference type="PANTHER" id="PTHR10039:SF14">
    <property type="entry name" value="NACHT DOMAIN-CONTAINING PROTEIN"/>
    <property type="match status" value="1"/>
</dbReference>
<evidence type="ECO:0000313" key="1">
    <source>
        <dbReference type="EMBL" id="KJA29525.1"/>
    </source>
</evidence>
<dbReference type="OMA" id="KACTITH"/>
<gene>
    <name evidence="1" type="ORF">HYPSUDRAFT_121895</name>
</gene>
<organism evidence="1 2">
    <name type="scientific">Hypholoma sublateritium (strain FD-334 SS-4)</name>
    <dbReference type="NCBI Taxonomy" id="945553"/>
    <lineage>
        <taxon>Eukaryota</taxon>
        <taxon>Fungi</taxon>
        <taxon>Dikarya</taxon>
        <taxon>Basidiomycota</taxon>
        <taxon>Agaricomycotina</taxon>
        <taxon>Agaricomycetes</taxon>
        <taxon>Agaricomycetidae</taxon>
        <taxon>Agaricales</taxon>
        <taxon>Agaricineae</taxon>
        <taxon>Strophariaceae</taxon>
        <taxon>Hypholoma</taxon>
    </lineage>
</organism>
<sequence>LGSIVIPRIHADPLIFRQSFETQFEVLIYQPLLQIHLEAPFQKAILFLLDGIDECKGDKDQETLTSTLICLLHSKSIPFIVLFASRPENQIKAQFQSPKACTITHPLVLDAHYLPDKDIRTYLDDNFADIRAFHPLNHLIEREWPAPALVQEIVTKSSGQFIYASAVIKFTSAPRSNPVLQLDIARGLIPAGSLTPFAQLDALYRHIFS</sequence>
<dbReference type="Proteomes" id="UP000054270">
    <property type="component" value="Unassembled WGS sequence"/>
</dbReference>
<evidence type="ECO:0008006" key="3">
    <source>
        <dbReference type="Google" id="ProtNLM"/>
    </source>
</evidence>
<feature type="non-terminal residue" evidence="1">
    <location>
        <position position="1"/>
    </location>
</feature>
<name>A0A0D2QD29_HYPSF</name>
<keyword evidence="2" id="KW-1185">Reference proteome</keyword>
<dbReference type="EMBL" id="KN817518">
    <property type="protein sequence ID" value="KJA29525.1"/>
    <property type="molecule type" value="Genomic_DNA"/>
</dbReference>
<dbReference type="AlphaFoldDB" id="A0A0D2QD29"/>
<proteinExistence type="predicted"/>
<dbReference type="OrthoDB" id="2970937at2759"/>
<feature type="non-terminal residue" evidence="1">
    <location>
        <position position="209"/>
    </location>
</feature>
<accession>A0A0D2QD29</accession>
<dbReference type="PANTHER" id="PTHR10039">
    <property type="entry name" value="AMELOGENIN"/>
    <property type="match status" value="1"/>
</dbReference>
<dbReference type="STRING" id="945553.A0A0D2QD29"/>